<sequence length="531" mass="56465">MSTPAVKQDPDAATTSQAPATTSVPPMTSAAPTPVSVVAAGTPVQTYPSPAHAQWAAQMVIDPQLQQQAANTGSTTPKPLTAQVTVPTTQQPQASQYYATAYQHYPYYQQYLANYSTQQQQHAAATAAHAHSSTPVTTRTSFSVATTPAPPTPVVAAYTPAAVATAPAAAAQAAQSSNLDTNDIATLNDALGSAGVDLRAEEESLQRQDASSHLQSTSSLYMQNRQYEDRSRKQPIKPAFNTVNLGTTMRTIGTEHKVTRIPEDSINYMALALKARLQDLIEAMIEASRYRKEAQFDRPANFYESLQPGATQGETPMWSIMVRSDVAKQLAVLERIEREDETRIRRERKERLELQTQHAASLAAQADGGAMMGITGTGGAVGVMGMSNGMGAMEDEQPKKKKKKDGPGVTARNLSEDVRKKMSNAVATQAAGLGKYSWMTASASTPAPKKAAAASTPGANANGGAGGGPSAWARPYVPKKPQQAQPATTGTEIEEPKEDPSKITVTMRDAMFVIEKERGHGAGKGAARGWR</sequence>
<evidence type="ECO:0000256" key="2">
    <source>
        <dbReference type="ARBA" id="ARBA00006178"/>
    </source>
</evidence>
<dbReference type="Pfam" id="PF05236">
    <property type="entry name" value="TAF4"/>
    <property type="match status" value="2"/>
</dbReference>
<dbReference type="GO" id="GO:0005669">
    <property type="term" value="C:transcription factor TFIID complex"/>
    <property type="evidence" value="ECO:0007669"/>
    <property type="project" value="InterPro"/>
</dbReference>
<keyword evidence="5" id="KW-0804">Transcription</keyword>
<dbReference type="InterPro" id="IPR045144">
    <property type="entry name" value="TAF4"/>
</dbReference>
<dbReference type="GO" id="GO:0006367">
    <property type="term" value="P:transcription initiation at RNA polymerase II promoter"/>
    <property type="evidence" value="ECO:0007669"/>
    <property type="project" value="TreeGrafter"/>
</dbReference>
<evidence type="ECO:0000313" key="12">
    <source>
        <dbReference type="Proteomes" id="UP000298030"/>
    </source>
</evidence>
<evidence type="ECO:0000313" key="11">
    <source>
        <dbReference type="EMBL" id="TEB23780.1"/>
    </source>
</evidence>
<evidence type="ECO:0000256" key="8">
    <source>
        <dbReference type="ARBA" id="ARBA00031747"/>
    </source>
</evidence>
<dbReference type="Proteomes" id="UP000298030">
    <property type="component" value="Unassembled WGS sequence"/>
</dbReference>
<dbReference type="PANTHER" id="PTHR15138">
    <property type="entry name" value="TRANSCRIPTION INITIATION FACTOR TFIID SUBUNIT 4"/>
    <property type="match status" value="1"/>
</dbReference>
<dbReference type="GO" id="GO:0003677">
    <property type="term" value="F:DNA binding"/>
    <property type="evidence" value="ECO:0007669"/>
    <property type="project" value="TreeGrafter"/>
</dbReference>
<comment type="subcellular location">
    <subcellularLocation>
        <location evidence="1">Nucleus</location>
    </subcellularLocation>
</comment>
<feature type="region of interest" description="Disordered" evidence="9">
    <location>
        <begin position="449"/>
        <end position="509"/>
    </location>
</feature>
<evidence type="ECO:0000256" key="4">
    <source>
        <dbReference type="ARBA" id="ARBA00023015"/>
    </source>
</evidence>
<evidence type="ECO:0000259" key="10">
    <source>
        <dbReference type="Pfam" id="PF05236"/>
    </source>
</evidence>
<dbReference type="PANTHER" id="PTHR15138:SF14">
    <property type="entry name" value="TRANSCRIPTION INITIATION FACTOR TFIID SUBUNIT 4"/>
    <property type="match status" value="1"/>
</dbReference>
<feature type="compositionally biased region" description="Low complexity" evidence="9">
    <location>
        <begin position="449"/>
        <end position="460"/>
    </location>
</feature>
<feature type="domain" description="Transcription initiation factor TFIID component TAF4 C-terminal" evidence="10">
    <location>
        <begin position="393"/>
        <end position="519"/>
    </location>
</feature>
<feature type="compositionally biased region" description="Polar residues" evidence="9">
    <location>
        <begin position="482"/>
        <end position="491"/>
    </location>
</feature>
<dbReference type="STRING" id="71717.A0A4Y7SPI5"/>
<keyword evidence="4" id="KW-0805">Transcription regulation</keyword>
<dbReference type="EMBL" id="QPFP01000074">
    <property type="protein sequence ID" value="TEB23780.1"/>
    <property type="molecule type" value="Genomic_DNA"/>
</dbReference>
<evidence type="ECO:0000256" key="6">
    <source>
        <dbReference type="ARBA" id="ARBA00023242"/>
    </source>
</evidence>
<comment type="similarity">
    <text evidence="2">Belongs to the TAF4 family.</text>
</comment>
<name>A0A4Y7SPI5_COPMI</name>
<evidence type="ECO:0000256" key="9">
    <source>
        <dbReference type="SAM" id="MobiDB-lite"/>
    </source>
</evidence>
<feature type="domain" description="Transcription initiation factor TFIID component TAF4 C-terminal" evidence="10">
    <location>
        <begin position="187"/>
        <end position="359"/>
    </location>
</feature>
<feature type="region of interest" description="Disordered" evidence="9">
    <location>
        <begin position="388"/>
        <end position="418"/>
    </location>
</feature>
<reference evidence="11 12" key="1">
    <citation type="journal article" date="2019" name="Nat. Ecol. Evol.">
        <title>Megaphylogeny resolves global patterns of mushroom evolution.</title>
        <authorList>
            <person name="Varga T."/>
            <person name="Krizsan K."/>
            <person name="Foldi C."/>
            <person name="Dima B."/>
            <person name="Sanchez-Garcia M."/>
            <person name="Sanchez-Ramirez S."/>
            <person name="Szollosi G.J."/>
            <person name="Szarkandi J.G."/>
            <person name="Papp V."/>
            <person name="Albert L."/>
            <person name="Andreopoulos W."/>
            <person name="Angelini C."/>
            <person name="Antonin V."/>
            <person name="Barry K.W."/>
            <person name="Bougher N.L."/>
            <person name="Buchanan P."/>
            <person name="Buyck B."/>
            <person name="Bense V."/>
            <person name="Catcheside P."/>
            <person name="Chovatia M."/>
            <person name="Cooper J."/>
            <person name="Damon W."/>
            <person name="Desjardin D."/>
            <person name="Finy P."/>
            <person name="Geml J."/>
            <person name="Haridas S."/>
            <person name="Hughes K."/>
            <person name="Justo A."/>
            <person name="Karasinski D."/>
            <person name="Kautmanova I."/>
            <person name="Kiss B."/>
            <person name="Kocsube S."/>
            <person name="Kotiranta H."/>
            <person name="LaButti K.M."/>
            <person name="Lechner B.E."/>
            <person name="Liimatainen K."/>
            <person name="Lipzen A."/>
            <person name="Lukacs Z."/>
            <person name="Mihaltcheva S."/>
            <person name="Morgado L.N."/>
            <person name="Niskanen T."/>
            <person name="Noordeloos M.E."/>
            <person name="Ohm R.A."/>
            <person name="Ortiz-Santana B."/>
            <person name="Ovrebo C."/>
            <person name="Racz N."/>
            <person name="Riley R."/>
            <person name="Savchenko A."/>
            <person name="Shiryaev A."/>
            <person name="Soop K."/>
            <person name="Spirin V."/>
            <person name="Szebenyi C."/>
            <person name="Tomsovsky M."/>
            <person name="Tulloss R.E."/>
            <person name="Uehling J."/>
            <person name="Grigoriev I.V."/>
            <person name="Vagvolgyi C."/>
            <person name="Papp T."/>
            <person name="Martin F.M."/>
            <person name="Miettinen O."/>
            <person name="Hibbett D.S."/>
            <person name="Nagy L.G."/>
        </authorList>
    </citation>
    <scope>NUCLEOTIDE SEQUENCE [LARGE SCALE GENOMIC DNA]</scope>
    <source>
        <strain evidence="11 12">FP101781</strain>
    </source>
</reference>
<accession>A0A4Y7SPI5</accession>
<comment type="function">
    <text evidence="7">Functions as a component of the DNA-binding general transcription factor complex TFIID. Binding of TFIID to a promoter (with or without TATA element) is the initial step in pre-initiation complex (PIC) formation. TFIID plays a key role in the regulation of gene expression by RNA polymerase II through different activities such as transcription activator interaction, core promoter recognition and selectivity, TFIIA and TFIIB interaction, chromatin modification (histone acetylation by TAF1), facilitation of DNA opening and initiation of transcription.</text>
</comment>
<gene>
    <name evidence="11" type="ORF">FA13DRAFT_1739776</name>
</gene>
<proteinExistence type="inferred from homology"/>
<evidence type="ECO:0000256" key="3">
    <source>
        <dbReference type="ARBA" id="ARBA00017306"/>
    </source>
</evidence>
<feature type="region of interest" description="Disordered" evidence="9">
    <location>
        <begin position="1"/>
        <end position="30"/>
    </location>
</feature>
<evidence type="ECO:0000256" key="5">
    <source>
        <dbReference type="ARBA" id="ARBA00023163"/>
    </source>
</evidence>
<dbReference type="InterPro" id="IPR007900">
    <property type="entry name" value="TAF4_C"/>
</dbReference>
<comment type="caution">
    <text evidence="11">The sequence shown here is derived from an EMBL/GenBank/DDBJ whole genome shotgun (WGS) entry which is preliminary data.</text>
</comment>
<protein>
    <recommendedName>
        <fullName evidence="3">Transcription initiation factor TFIID subunit 4</fullName>
    </recommendedName>
    <alternativeName>
        <fullName evidence="8">TBP-associated factor 4</fullName>
    </alternativeName>
</protein>
<keyword evidence="12" id="KW-1185">Reference proteome</keyword>
<dbReference type="GO" id="GO:0016251">
    <property type="term" value="F:RNA polymerase II general transcription initiation factor activity"/>
    <property type="evidence" value="ECO:0007669"/>
    <property type="project" value="TreeGrafter"/>
</dbReference>
<evidence type="ECO:0000256" key="1">
    <source>
        <dbReference type="ARBA" id="ARBA00004123"/>
    </source>
</evidence>
<evidence type="ECO:0000256" key="7">
    <source>
        <dbReference type="ARBA" id="ARBA00025346"/>
    </source>
</evidence>
<dbReference type="AlphaFoldDB" id="A0A4Y7SPI5"/>
<feature type="compositionally biased region" description="Low complexity" evidence="9">
    <location>
        <begin position="11"/>
        <end position="30"/>
    </location>
</feature>
<dbReference type="OrthoDB" id="21060at2759"/>
<keyword evidence="6" id="KW-0539">Nucleus</keyword>
<dbReference type="CDD" id="cd08045">
    <property type="entry name" value="HFD_TAF4"/>
    <property type="match status" value="1"/>
</dbReference>
<organism evidence="11 12">
    <name type="scientific">Coprinellus micaceus</name>
    <name type="common">Glistening ink-cap mushroom</name>
    <name type="synonym">Coprinus micaceus</name>
    <dbReference type="NCBI Taxonomy" id="71717"/>
    <lineage>
        <taxon>Eukaryota</taxon>
        <taxon>Fungi</taxon>
        <taxon>Dikarya</taxon>
        <taxon>Basidiomycota</taxon>
        <taxon>Agaricomycotina</taxon>
        <taxon>Agaricomycetes</taxon>
        <taxon>Agaricomycetidae</taxon>
        <taxon>Agaricales</taxon>
        <taxon>Agaricineae</taxon>
        <taxon>Psathyrellaceae</taxon>
        <taxon>Coprinellus</taxon>
    </lineage>
</organism>